<dbReference type="Pfam" id="PF02913">
    <property type="entry name" value="FAD-oxidase_C"/>
    <property type="match status" value="1"/>
</dbReference>
<dbReference type="InterPro" id="IPR006094">
    <property type="entry name" value="Oxid_FAD_bind_N"/>
</dbReference>
<evidence type="ECO:0000256" key="1">
    <source>
        <dbReference type="ARBA" id="ARBA00001974"/>
    </source>
</evidence>
<organism evidence="6 7">
    <name type="scientific">Streptomyces chrestomyceticus</name>
    <dbReference type="NCBI Taxonomy" id="68185"/>
    <lineage>
        <taxon>Bacteria</taxon>
        <taxon>Bacillati</taxon>
        <taxon>Actinomycetota</taxon>
        <taxon>Actinomycetes</taxon>
        <taxon>Kitasatosporales</taxon>
        <taxon>Streptomycetaceae</taxon>
        <taxon>Streptomyces</taxon>
    </lineage>
</organism>
<evidence type="ECO:0000256" key="4">
    <source>
        <dbReference type="ARBA" id="ARBA00023002"/>
    </source>
</evidence>
<feature type="domain" description="FAD-binding PCMH-type" evidence="5">
    <location>
        <begin position="35"/>
        <end position="214"/>
    </location>
</feature>
<sequence length="454" mass="47385">MDLIARLRDALPAEAILTDPDVTGAYAHDMASFCEAGTPAVVVLPRTVEQVQHVMRTATALRVPVVPQGARTGLSGAANASDGCIVLSLVKMDRIIEINPVDRIAVVEPGVVNAALSRAVNEHGLYYPPDPSSWEECSIGGNIGTASGGLCCVKYGVTAEYVLGLDVVLADGRLLTTGRRTAKGVAGYDLTRLFVGSEGSLGIVVRAVLALRPEPPQQLALAAEFPSTAAACDAVCEIMARGHAPSLLELMDRTSIRAVNAMAQMGLPDSTEALLLAAFDTPEPAADLAAVGALCEAAGATEVVPAETPAESDLLLQARRLTLTALERVKSATMIDDVCVPRSKLAAMLDGTAAIAEKYGLTIGVCAHAGDGNTHPTVCFDANDPDESRRARESFDEIMALGLELGGTITGEHGVGVLKKEWLARELGPVGLEMHRGIKAVFDPLGLLNPGKVF</sequence>
<protein>
    <submittedName>
        <fullName evidence="6">FAD-linked oxidase C-terminal domain-containing protein</fullName>
    </submittedName>
</protein>
<keyword evidence="4" id="KW-0560">Oxidoreductase</keyword>
<dbReference type="Gene3D" id="3.30.465.10">
    <property type="match status" value="1"/>
</dbReference>
<dbReference type="InterPro" id="IPR016164">
    <property type="entry name" value="FAD-linked_Oxase-like_C"/>
</dbReference>
<dbReference type="InterPro" id="IPR004113">
    <property type="entry name" value="FAD-bd_oxidored_4_C"/>
</dbReference>
<dbReference type="Gene3D" id="1.10.45.10">
    <property type="entry name" value="Vanillyl-alcohol Oxidase, Chain A, domain 4"/>
    <property type="match status" value="1"/>
</dbReference>
<dbReference type="PANTHER" id="PTHR42934:SF2">
    <property type="entry name" value="GLYCOLATE OXIDASE SUBUNIT GLCD"/>
    <property type="match status" value="1"/>
</dbReference>
<dbReference type="Proteomes" id="UP001348265">
    <property type="component" value="Unassembled WGS sequence"/>
</dbReference>
<keyword evidence="3" id="KW-0274">FAD</keyword>
<dbReference type="EMBL" id="JAVFKM010000003">
    <property type="protein sequence ID" value="MEF3113307.1"/>
    <property type="molecule type" value="Genomic_DNA"/>
</dbReference>
<evidence type="ECO:0000313" key="6">
    <source>
        <dbReference type="EMBL" id="MEF3113307.1"/>
    </source>
</evidence>
<comment type="cofactor">
    <cofactor evidence="1">
        <name>FAD</name>
        <dbReference type="ChEBI" id="CHEBI:57692"/>
    </cofactor>
</comment>
<dbReference type="Pfam" id="PF01565">
    <property type="entry name" value="FAD_binding_4"/>
    <property type="match status" value="1"/>
</dbReference>
<name>A0ABU7WP62_9ACTN</name>
<dbReference type="PROSITE" id="PS51387">
    <property type="entry name" value="FAD_PCMH"/>
    <property type="match status" value="1"/>
</dbReference>
<dbReference type="InterPro" id="IPR016171">
    <property type="entry name" value="Vanillyl_alc_oxidase_C-sub2"/>
</dbReference>
<reference evidence="6 7" key="1">
    <citation type="submission" date="2023-08" db="EMBL/GenBank/DDBJ databases">
        <authorList>
            <person name="Sharma P."/>
            <person name="Verma V."/>
            <person name="Mohan M.K."/>
            <person name="Dubey A.K."/>
        </authorList>
    </citation>
    <scope>NUCLEOTIDE SEQUENCE [LARGE SCALE GENOMIC DNA]</scope>
    <source>
        <strain evidence="6 7">ADP4</strain>
    </source>
</reference>
<dbReference type="InterPro" id="IPR036318">
    <property type="entry name" value="FAD-bd_PCMH-like_sf"/>
</dbReference>
<evidence type="ECO:0000313" key="7">
    <source>
        <dbReference type="Proteomes" id="UP001348265"/>
    </source>
</evidence>
<keyword evidence="7" id="KW-1185">Reference proteome</keyword>
<dbReference type="InterPro" id="IPR016169">
    <property type="entry name" value="FAD-bd_PCMH_sub2"/>
</dbReference>
<keyword evidence="2" id="KW-0285">Flavoprotein</keyword>
<evidence type="ECO:0000256" key="2">
    <source>
        <dbReference type="ARBA" id="ARBA00022630"/>
    </source>
</evidence>
<dbReference type="SUPFAM" id="SSF56176">
    <property type="entry name" value="FAD-binding/transporter-associated domain-like"/>
    <property type="match status" value="1"/>
</dbReference>
<dbReference type="SUPFAM" id="SSF55103">
    <property type="entry name" value="FAD-linked oxidases, C-terminal domain"/>
    <property type="match status" value="1"/>
</dbReference>
<accession>A0ABU7WP62</accession>
<dbReference type="InterPro" id="IPR016166">
    <property type="entry name" value="FAD-bd_PCMH"/>
</dbReference>
<dbReference type="RefSeq" id="WP_331785969.1">
    <property type="nucleotide sequence ID" value="NZ_JAVFKM010000003.1"/>
</dbReference>
<evidence type="ECO:0000256" key="3">
    <source>
        <dbReference type="ARBA" id="ARBA00022827"/>
    </source>
</evidence>
<dbReference type="Gene3D" id="3.30.70.2740">
    <property type="match status" value="1"/>
</dbReference>
<dbReference type="PANTHER" id="PTHR42934">
    <property type="entry name" value="GLYCOLATE OXIDASE SUBUNIT GLCD"/>
    <property type="match status" value="1"/>
</dbReference>
<gene>
    <name evidence="6" type="ORF">RB636_08855</name>
</gene>
<evidence type="ECO:0000259" key="5">
    <source>
        <dbReference type="PROSITE" id="PS51387"/>
    </source>
</evidence>
<comment type="caution">
    <text evidence="6">The sequence shown here is derived from an EMBL/GenBank/DDBJ whole genome shotgun (WGS) entry which is preliminary data.</text>
</comment>
<proteinExistence type="predicted"/>
<dbReference type="InterPro" id="IPR051914">
    <property type="entry name" value="FAD-linked_OxidoTrans_Type4"/>
</dbReference>